<evidence type="ECO:0000313" key="1">
    <source>
        <dbReference type="EMBL" id="RRD06342.1"/>
    </source>
</evidence>
<sequence length="141" mass="15808">MTGFHAALATLAPFPSEASRKEDEAYRLVYRRWTSTGPLGSREYTVEGNRVRLVEVDSADRVVQDKVRLLSSTEQDRASRLAEETLRDIRDRGEEDPSACELAIIRDFSDPAEGHYLRSGDAAESSLVRLERILRGEPLAS</sequence>
<accession>A0A3P1TA71</accession>
<name>A0A3P1TA71_9ACTN</name>
<gene>
    <name evidence="1" type="ORF">EII34_04315</name>
</gene>
<protein>
    <submittedName>
        <fullName evidence="1">Uncharacterized protein</fullName>
    </submittedName>
</protein>
<dbReference type="OrthoDB" id="9842697at2"/>
<reference evidence="1 2" key="1">
    <citation type="submission" date="2018-11" db="EMBL/GenBank/DDBJ databases">
        <title>Genomes From Bacteria Associated with the Canine Oral Cavity: a Test Case for Automated Genome-Based Taxonomic Assignment.</title>
        <authorList>
            <person name="Coil D.A."/>
            <person name="Jospin G."/>
            <person name="Darling A.E."/>
            <person name="Wallis C."/>
            <person name="Davis I.J."/>
            <person name="Harris S."/>
            <person name="Eisen J.A."/>
            <person name="Holcombe L.J."/>
            <person name="O'Flynn C."/>
        </authorList>
    </citation>
    <scope>NUCLEOTIDE SEQUENCE [LARGE SCALE GENOMIC DNA]</scope>
    <source>
        <strain evidence="1 2">OH887_COT-365</strain>
    </source>
</reference>
<dbReference type="AlphaFoldDB" id="A0A3P1TA71"/>
<comment type="caution">
    <text evidence="1">The sequence shown here is derived from an EMBL/GenBank/DDBJ whole genome shotgun (WGS) entry which is preliminary data.</text>
</comment>
<evidence type="ECO:0000313" key="2">
    <source>
        <dbReference type="Proteomes" id="UP000280819"/>
    </source>
</evidence>
<proteinExistence type="predicted"/>
<organism evidence="1 2">
    <name type="scientific">Arachnia propionica</name>
    <dbReference type="NCBI Taxonomy" id="1750"/>
    <lineage>
        <taxon>Bacteria</taxon>
        <taxon>Bacillati</taxon>
        <taxon>Actinomycetota</taxon>
        <taxon>Actinomycetes</taxon>
        <taxon>Propionibacteriales</taxon>
        <taxon>Propionibacteriaceae</taxon>
        <taxon>Arachnia</taxon>
    </lineage>
</organism>
<dbReference type="EMBL" id="RQZG01000003">
    <property type="protein sequence ID" value="RRD06342.1"/>
    <property type="molecule type" value="Genomic_DNA"/>
</dbReference>
<dbReference type="Proteomes" id="UP000280819">
    <property type="component" value="Unassembled WGS sequence"/>
</dbReference>
<dbReference type="RefSeq" id="WP_124843269.1">
    <property type="nucleotide sequence ID" value="NZ_JAUNKP010000043.1"/>
</dbReference>